<protein>
    <submittedName>
        <fullName evidence="2">Aminoglycoside phosphotransferase</fullName>
    </submittedName>
</protein>
<dbReference type="GO" id="GO:0016740">
    <property type="term" value="F:transferase activity"/>
    <property type="evidence" value="ECO:0007669"/>
    <property type="project" value="UniProtKB-KW"/>
</dbReference>
<dbReference type="EMBL" id="LICA01000243">
    <property type="protein sequence ID" value="KRO93521.1"/>
    <property type="molecule type" value="Genomic_DNA"/>
</dbReference>
<dbReference type="Pfam" id="PF01636">
    <property type="entry name" value="APH"/>
    <property type="match status" value="1"/>
</dbReference>
<accession>A0A0R2U268</accession>
<gene>
    <name evidence="2" type="ORF">ABS24_10345</name>
</gene>
<dbReference type="InterPro" id="IPR052898">
    <property type="entry name" value="ACAD10-like"/>
</dbReference>
<evidence type="ECO:0000259" key="1">
    <source>
        <dbReference type="Pfam" id="PF01636"/>
    </source>
</evidence>
<dbReference type="SUPFAM" id="SSF56112">
    <property type="entry name" value="Protein kinase-like (PK-like)"/>
    <property type="match status" value="1"/>
</dbReference>
<reference evidence="2 3" key="1">
    <citation type="submission" date="2015-10" db="EMBL/GenBank/DDBJ databases">
        <title>Metagenome-Assembled Genomes uncover a global brackish microbiome.</title>
        <authorList>
            <person name="Hugerth L.W."/>
            <person name="Larsson J."/>
            <person name="Alneberg J."/>
            <person name="Lindh M.V."/>
            <person name="Legrand C."/>
            <person name="Pinhassi J."/>
            <person name="Andersson A.F."/>
        </authorList>
    </citation>
    <scope>NUCLEOTIDE SEQUENCE [LARGE SCALE GENOMIC DNA]</scope>
    <source>
        <strain evidence="2">BACL26 MAG-121220-bin70</strain>
    </source>
</reference>
<keyword evidence="2" id="KW-0808">Transferase</keyword>
<dbReference type="Gene3D" id="3.90.1200.10">
    <property type="match status" value="1"/>
</dbReference>
<name>A0A0R2U268_9GAMM</name>
<dbReference type="PANTHER" id="PTHR47829:SF1">
    <property type="entry name" value="HAD FAMILY PHOSPHATASE"/>
    <property type="match status" value="1"/>
</dbReference>
<dbReference type="InterPro" id="IPR041726">
    <property type="entry name" value="ACAD10_11_N"/>
</dbReference>
<sequence>MTPSNPTIDVRPGEELDPKQLDLVLKEVIPGLQGAPNIKQFPSGASNLTYLIGYDNRQLVLRRPPPGAKAAGAHSMIREYRVIRALEKEYPAVPTAIFYSNDESMLGSEFYLMEKIDGVLVKDKIPAEWRFTNKDRNRFSKMVFDKLIELHTVDFQAAGLGDFGKPKGYAERQILGWNKRFANAQTPDVPGFEDVREWLEANIPDETTGNLPAALIHGDYRIDNLMLEPNDPFKVVAVLDWEMAALGDPLMDLSNALAYWVHKNDPPALQGILKQPSDAPGMMRREEIIDYYGDKTGFDTSNWDFYEVYGYWRLIGILQQLYFRYVNKQTQDQRFANYGLSITHLGEYCRTLIAKSSL</sequence>
<comment type="caution">
    <text evidence="2">The sequence shown here is derived from an EMBL/GenBank/DDBJ whole genome shotgun (WGS) entry which is preliminary data.</text>
</comment>
<dbReference type="Gene3D" id="3.30.200.20">
    <property type="entry name" value="Phosphorylase Kinase, domain 1"/>
    <property type="match status" value="1"/>
</dbReference>
<organism evidence="2 3">
    <name type="scientific">SAR92 bacterium BACL26 MAG-121220-bin70</name>
    <dbReference type="NCBI Taxonomy" id="1655626"/>
    <lineage>
        <taxon>Bacteria</taxon>
        <taxon>Pseudomonadati</taxon>
        <taxon>Pseudomonadota</taxon>
        <taxon>Gammaproteobacteria</taxon>
        <taxon>Cellvibrionales</taxon>
        <taxon>Porticoccaceae</taxon>
        <taxon>SAR92 clade</taxon>
    </lineage>
</organism>
<evidence type="ECO:0000313" key="2">
    <source>
        <dbReference type="EMBL" id="KRO93521.1"/>
    </source>
</evidence>
<dbReference type="InterPro" id="IPR011009">
    <property type="entry name" value="Kinase-like_dom_sf"/>
</dbReference>
<dbReference type="CDD" id="cd05154">
    <property type="entry name" value="ACAD10_11_N-like"/>
    <property type="match status" value="1"/>
</dbReference>
<dbReference type="InterPro" id="IPR002575">
    <property type="entry name" value="Aminoglycoside_PTrfase"/>
</dbReference>
<feature type="domain" description="Aminoglycoside phosphotransferase" evidence="1">
    <location>
        <begin position="38"/>
        <end position="280"/>
    </location>
</feature>
<dbReference type="Proteomes" id="UP000051213">
    <property type="component" value="Unassembled WGS sequence"/>
</dbReference>
<proteinExistence type="predicted"/>
<dbReference type="AlphaFoldDB" id="A0A0R2U268"/>
<evidence type="ECO:0000313" key="3">
    <source>
        <dbReference type="Proteomes" id="UP000051213"/>
    </source>
</evidence>
<dbReference type="PANTHER" id="PTHR47829">
    <property type="entry name" value="HYDROLASE, PUTATIVE (AFU_ORTHOLOGUE AFUA_1G12880)-RELATED"/>
    <property type="match status" value="1"/>
</dbReference>